<dbReference type="Gene3D" id="3.40.630.90">
    <property type="match status" value="1"/>
</dbReference>
<dbReference type="PROSITE" id="PS51186">
    <property type="entry name" value="GNAT"/>
    <property type="match status" value="2"/>
</dbReference>
<name>A0ABW0IGS6_9BACT</name>
<gene>
    <name evidence="2" type="ORF">ACFPMF_20705</name>
</gene>
<keyword evidence="3" id="KW-1185">Reference proteome</keyword>
<dbReference type="InterPro" id="IPR000182">
    <property type="entry name" value="GNAT_dom"/>
</dbReference>
<feature type="domain" description="N-acetyltransferase" evidence="1">
    <location>
        <begin position="141"/>
        <end position="268"/>
    </location>
</feature>
<evidence type="ECO:0000259" key="1">
    <source>
        <dbReference type="PROSITE" id="PS51186"/>
    </source>
</evidence>
<dbReference type="GO" id="GO:0016746">
    <property type="term" value="F:acyltransferase activity"/>
    <property type="evidence" value="ECO:0007669"/>
    <property type="project" value="UniProtKB-KW"/>
</dbReference>
<feature type="domain" description="N-acetyltransferase" evidence="1">
    <location>
        <begin position="4"/>
        <end position="137"/>
    </location>
</feature>
<dbReference type="PANTHER" id="PTHR47237:SF1">
    <property type="entry name" value="SLL0310 PROTEIN"/>
    <property type="match status" value="1"/>
</dbReference>
<sequence>MATYHIRRMTLPEVQRIAVEWAAAEGWNPGLEDATGFYETDPEGFLVGLLDEEPIACISAVRYPPDFGFIGFYIVRPEYRGQGYGFQIWQAAMRQLKNRNIGLDGVVAQQANYRRSGFQLAYNNIRYEDKASGHRLQEPSDHLIPCDRLPIESIAAYDRRFFPTARPAFLAAWLRQPDSRALAWVDQGQINGFGMIRPCRSGFKIGPLFADTADLAKQLFVALIQELPAETPFYLDVPAANPEAVALAERYGLKPVFETARMYTQDAPAIAVSGIFGVTTFELG</sequence>
<dbReference type="RefSeq" id="WP_379848644.1">
    <property type="nucleotide sequence ID" value="NZ_JBHSMA010000008.1"/>
</dbReference>
<comment type="caution">
    <text evidence="2">The sequence shown here is derived from an EMBL/GenBank/DDBJ whole genome shotgun (WGS) entry which is preliminary data.</text>
</comment>
<dbReference type="CDD" id="cd04301">
    <property type="entry name" value="NAT_SF"/>
    <property type="match status" value="1"/>
</dbReference>
<protein>
    <submittedName>
        <fullName evidence="2">GNAT family N-acetyltransferase</fullName>
        <ecNumber evidence="2">2.3.1.-</ecNumber>
    </submittedName>
</protein>
<dbReference type="Gene3D" id="3.40.630.30">
    <property type="match status" value="1"/>
</dbReference>
<organism evidence="2 3">
    <name type="scientific">Larkinella bovis</name>
    <dbReference type="NCBI Taxonomy" id="683041"/>
    <lineage>
        <taxon>Bacteria</taxon>
        <taxon>Pseudomonadati</taxon>
        <taxon>Bacteroidota</taxon>
        <taxon>Cytophagia</taxon>
        <taxon>Cytophagales</taxon>
        <taxon>Spirosomataceae</taxon>
        <taxon>Larkinella</taxon>
    </lineage>
</organism>
<dbReference type="InterPro" id="IPR052729">
    <property type="entry name" value="Acyl/Acetyltrans_Enzymes"/>
</dbReference>
<dbReference type="EMBL" id="JBHSMA010000008">
    <property type="protein sequence ID" value="MFC5411755.1"/>
    <property type="molecule type" value="Genomic_DNA"/>
</dbReference>
<dbReference type="Pfam" id="PF18014">
    <property type="entry name" value="Acetyltransf_18"/>
    <property type="match status" value="1"/>
</dbReference>
<dbReference type="EC" id="2.3.1.-" evidence="2"/>
<dbReference type="SUPFAM" id="SSF55729">
    <property type="entry name" value="Acyl-CoA N-acyltransferases (Nat)"/>
    <property type="match status" value="1"/>
</dbReference>
<keyword evidence="2" id="KW-0012">Acyltransferase</keyword>
<dbReference type="InterPro" id="IPR016181">
    <property type="entry name" value="Acyl_CoA_acyltransferase"/>
</dbReference>
<dbReference type="PANTHER" id="PTHR47237">
    <property type="entry name" value="SLL0310 PROTEIN"/>
    <property type="match status" value="1"/>
</dbReference>
<reference evidence="3" key="1">
    <citation type="journal article" date="2019" name="Int. J. Syst. Evol. Microbiol.">
        <title>The Global Catalogue of Microorganisms (GCM) 10K type strain sequencing project: providing services to taxonomists for standard genome sequencing and annotation.</title>
        <authorList>
            <consortium name="The Broad Institute Genomics Platform"/>
            <consortium name="The Broad Institute Genome Sequencing Center for Infectious Disease"/>
            <person name="Wu L."/>
            <person name="Ma J."/>
        </authorList>
    </citation>
    <scope>NUCLEOTIDE SEQUENCE [LARGE SCALE GENOMIC DNA]</scope>
    <source>
        <strain evidence="3">CCUG 55250</strain>
    </source>
</reference>
<keyword evidence="2" id="KW-0808">Transferase</keyword>
<proteinExistence type="predicted"/>
<evidence type="ECO:0000313" key="3">
    <source>
        <dbReference type="Proteomes" id="UP001596106"/>
    </source>
</evidence>
<evidence type="ECO:0000313" key="2">
    <source>
        <dbReference type="EMBL" id="MFC5411755.1"/>
    </source>
</evidence>
<dbReference type="Pfam" id="PF00583">
    <property type="entry name" value="Acetyltransf_1"/>
    <property type="match status" value="1"/>
</dbReference>
<dbReference type="Proteomes" id="UP001596106">
    <property type="component" value="Unassembled WGS sequence"/>
</dbReference>
<dbReference type="InterPro" id="IPR041496">
    <property type="entry name" value="YitH/HolE_GNAT"/>
</dbReference>
<accession>A0ABW0IGS6</accession>